<evidence type="ECO:0000313" key="3">
    <source>
        <dbReference type="Proteomes" id="UP001556367"/>
    </source>
</evidence>
<feature type="compositionally biased region" description="Polar residues" evidence="1">
    <location>
        <begin position="1"/>
        <end position="13"/>
    </location>
</feature>
<protein>
    <submittedName>
        <fullName evidence="2">Uncharacterized protein</fullName>
    </submittedName>
</protein>
<evidence type="ECO:0000256" key="1">
    <source>
        <dbReference type="SAM" id="MobiDB-lite"/>
    </source>
</evidence>
<proteinExistence type="predicted"/>
<gene>
    <name evidence="2" type="ORF">HGRIS_003196</name>
</gene>
<sequence length="182" mass="19999">MSNKLISHQTPTNAKPERGAKTELEYALDAYDFHKSRAQELVDAVDPTSAPYVIGIPPGHPFGTTHGSIPDAGRMSVESDEAPVGQDDIALPKIPHDATSHRSDGWPARPIDVALHPNLGSMADTRYDELCDELSKEFSGRTRKLAVEWREDMMAKNASLRDLINALIGLGMRQVQGSWKDL</sequence>
<keyword evidence="3" id="KW-1185">Reference proteome</keyword>
<evidence type="ECO:0000313" key="2">
    <source>
        <dbReference type="EMBL" id="KAL0957103.1"/>
    </source>
</evidence>
<feature type="region of interest" description="Disordered" evidence="1">
    <location>
        <begin position="1"/>
        <end position="20"/>
    </location>
</feature>
<organism evidence="2 3">
    <name type="scientific">Hohenbuehelia grisea</name>
    <dbReference type="NCBI Taxonomy" id="104357"/>
    <lineage>
        <taxon>Eukaryota</taxon>
        <taxon>Fungi</taxon>
        <taxon>Dikarya</taxon>
        <taxon>Basidiomycota</taxon>
        <taxon>Agaricomycotina</taxon>
        <taxon>Agaricomycetes</taxon>
        <taxon>Agaricomycetidae</taxon>
        <taxon>Agaricales</taxon>
        <taxon>Pleurotineae</taxon>
        <taxon>Pleurotaceae</taxon>
        <taxon>Hohenbuehelia</taxon>
    </lineage>
</organism>
<name>A0ABR3JP02_9AGAR</name>
<comment type="caution">
    <text evidence="2">The sequence shown here is derived from an EMBL/GenBank/DDBJ whole genome shotgun (WGS) entry which is preliminary data.</text>
</comment>
<dbReference type="Proteomes" id="UP001556367">
    <property type="component" value="Unassembled WGS sequence"/>
</dbReference>
<dbReference type="EMBL" id="JASNQZ010000006">
    <property type="protein sequence ID" value="KAL0957103.1"/>
    <property type="molecule type" value="Genomic_DNA"/>
</dbReference>
<accession>A0ABR3JP02</accession>
<reference evidence="3" key="1">
    <citation type="submission" date="2024-06" db="EMBL/GenBank/DDBJ databases">
        <title>Multi-omics analyses provide insights into the biosynthesis of the anticancer antibiotic pleurotin in Hohenbuehelia grisea.</title>
        <authorList>
            <person name="Weaver J.A."/>
            <person name="Alberti F."/>
        </authorList>
    </citation>
    <scope>NUCLEOTIDE SEQUENCE [LARGE SCALE GENOMIC DNA]</scope>
    <source>
        <strain evidence="3">T-177</strain>
    </source>
</reference>